<feature type="chain" id="PRO_5007800647" description="DUF1996 domain-containing protein" evidence="2">
    <location>
        <begin position="18"/>
        <end position="304"/>
    </location>
</feature>
<evidence type="ECO:0000256" key="2">
    <source>
        <dbReference type="SAM" id="SignalP"/>
    </source>
</evidence>
<gene>
    <name evidence="4" type="ORF">PGRI_061940</name>
</gene>
<comment type="caution">
    <text evidence="4">The sequence shown here is derived from an EMBL/GenBank/DDBJ whole genome shotgun (WGS) entry which is preliminary data.</text>
</comment>
<evidence type="ECO:0000256" key="1">
    <source>
        <dbReference type="SAM" id="MobiDB-lite"/>
    </source>
</evidence>
<name>A0A135LMN8_PENPA</name>
<dbReference type="PANTHER" id="PTHR43662">
    <property type="match status" value="1"/>
</dbReference>
<dbReference type="GeneID" id="63709208"/>
<keyword evidence="2" id="KW-0732">Signal</keyword>
<dbReference type="AlphaFoldDB" id="A0A135LMN8"/>
<dbReference type="Proteomes" id="UP000070168">
    <property type="component" value="Unassembled WGS sequence"/>
</dbReference>
<dbReference type="EMBL" id="LHQR01000048">
    <property type="protein sequence ID" value="KXG50227.1"/>
    <property type="molecule type" value="Genomic_DNA"/>
</dbReference>
<keyword evidence="5" id="KW-1185">Reference proteome</keyword>
<proteinExistence type="predicted"/>
<dbReference type="OrthoDB" id="74764at2759"/>
<feature type="domain" description="DUF1996" evidence="3">
    <location>
        <begin position="32"/>
        <end position="247"/>
    </location>
</feature>
<reference evidence="4 5" key="1">
    <citation type="journal article" date="2016" name="BMC Genomics">
        <title>Genome sequencing and secondary metabolism of the postharvest pathogen Penicillium griseofulvum.</title>
        <authorList>
            <person name="Banani H."/>
            <person name="Marcet-Houben M."/>
            <person name="Ballester A.R."/>
            <person name="Abbruscato P."/>
            <person name="Gonzalez-Candelas L."/>
            <person name="Gabaldon T."/>
            <person name="Spadaro D."/>
        </authorList>
    </citation>
    <scope>NUCLEOTIDE SEQUENCE [LARGE SCALE GENOMIC DNA]</scope>
    <source>
        <strain evidence="4 5">PG3</strain>
    </source>
</reference>
<feature type="region of interest" description="Disordered" evidence="1">
    <location>
        <begin position="277"/>
        <end position="304"/>
    </location>
</feature>
<sequence length="304" mass="33277">MLVLPLVLLATAEMVQGYTIVDSGYIMRKNIDSIVKPGKYTSHMHSFFGNDAVNVNTSTTEELMSGCTTNSNPNDLSVYWHPTLYFNNGTGLVPVEARYFKAYYNNIGNAEIPFPTNYKAVAGNATATTADEVDDLLNMSWWCEYGPETSPDANGWPNAGCNLGRLQTQILFPNCVNTDTLVSGYSSRAWLANPNRCPDGMKRIPQLRFSVRFDTSGVLPDGWSGEAPLQLSSGNSYSWHGDFINGWLPEAAENMMLATDKREFQVVTGPRSELATCTPADADPDNGTSDYEESRVLMAAAGSD</sequence>
<accession>A0A135LMN8</accession>
<feature type="signal peptide" evidence="2">
    <location>
        <begin position="1"/>
        <end position="17"/>
    </location>
</feature>
<dbReference type="OMA" id="CEYGPET"/>
<dbReference type="Pfam" id="PF09362">
    <property type="entry name" value="DUF1996"/>
    <property type="match status" value="1"/>
</dbReference>
<evidence type="ECO:0000259" key="3">
    <source>
        <dbReference type="Pfam" id="PF09362"/>
    </source>
</evidence>
<dbReference type="InterPro" id="IPR018535">
    <property type="entry name" value="DUF1996"/>
</dbReference>
<evidence type="ECO:0000313" key="4">
    <source>
        <dbReference type="EMBL" id="KXG50227.1"/>
    </source>
</evidence>
<organism evidence="4 5">
    <name type="scientific">Penicillium patulum</name>
    <name type="common">Penicillium griseofulvum</name>
    <dbReference type="NCBI Taxonomy" id="5078"/>
    <lineage>
        <taxon>Eukaryota</taxon>
        <taxon>Fungi</taxon>
        <taxon>Dikarya</taxon>
        <taxon>Ascomycota</taxon>
        <taxon>Pezizomycotina</taxon>
        <taxon>Eurotiomycetes</taxon>
        <taxon>Eurotiomycetidae</taxon>
        <taxon>Eurotiales</taxon>
        <taxon>Aspergillaceae</taxon>
        <taxon>Penicillium</taxon>
    </lineage>
</organism>
<dbReference type="STRING" id="5078.A0A135LMN8"/>
<evidence type="ECO:0000313" key="5">
    <source>
        <dbReference type="Proteomes" id="UP000070168"/>
    </source>
</evidence>
<dbReference type="RefSeq" id="XP_040648763.1">
    <property type="nucleotide sequence ID" value="XM_040793908.1"/>
</dbReference>
<protein>
    <recommendedName>
        <fullName evidence="3">DUF1996 domain-containing protein</fullName>
    </recommendedName>
</protein>
<dbReference type="PANTHER" id="PTHR43662:SF12">
    <property type="entry name" value="DUF1996 DOMAIN-CONTAINING PROTEIN-RELATED"/>
    <property type="match status" value="1"/>
</dbReference>